<keyword evidence="5 9" id="KW-0798">TonB box</keyword>
<dbReference type="InterPro" id="IPR012910">
    <property type="entry name" value="Plug_dom"/>
</dbReference>
<dbReference type="Gene3D" id="2.170.130.10">
    <property type="entry name" value="TonB-dependent receptor, plug domain"/>
    <property type="match status" value="1"/>
</dbReference>
<dbReference type="SUPFAM" id="SSF56935">
    <property type="entry name" value="Porins"/>
    <property type="match status" value="1"/>
</dbReference>
<dbReference type="AlphaFoldDB" id="A0A3R9P056"/>
<evidence type="ECO:0000256" key="3">
    <source>
        <dbReference type="ARBA" id="ARBA00022452"/>
    </source>
</evidence>
<evidence type="ECO:0000256" key="9">
    <source>
        <dbReference type="RuleBase" id="RU003357"/>
    </source>
</evidence>
<keyword evidence="14" id="KW-1185">Reference proteome</keyword>
<dbReference type="NCBIfam" id="TIGR04057">
    <property type="entry name" value="SusC_RagA_signa"/>
    <property type="match status" value="1"/>
</dbReference>
<dbReference type="PROSITE" id="PS52016">
    <property type="entry name" value="TONB_DEPENDENT_REC_3"/>
    <property type="match status" value="1"/>
</dbReference>
<keyword evidence="13" id="KW-0675">Receptor</keyword>
<protein>
    <submittedName>
        <fullName evidence="13">TonB-dependent receptor</fullName>
    </submittedName>
</protein>
<dbReference type="RefSeq" id="WP_125434730.1">
    <property type="nucleotide sequence ID" value="NZ_RWIU01000001.1"/>
</dbReference>
<keyword evidence="10" id="KW-0732">Signal</keyword>
<dbReference type="Pfam" id="PF07715">
    <property type="entry name" value="Plug"/>
    <property type="match status" value="1"/>
</dbReference>
<evidence type="ECO:0000313" key="13">
    <source>
        <dbReference type="EMBL" id="RSK45718.1"/>
    </source>
</evidence>
<evidence type="ECO:0000256" key="1">
    <source>
        <dbReference type="ARBA" id="ARBA00004571"/>
    </source>
</evidence>
<comment type="caution">
    <text evidence="13">The sequence shown here is derived from an EMBL/GenBank/DDBJ whole genome shotgun (WGS) entry which is preliminary data.</text>
</comment>
<dbReference type="NCBIfam" id="TIGR04056">
    <property type="entry name" value="OMP_RagA_SusC"/>
    <property type="match status" value="1"/>
</dbReference>
<evidence type="ECO:0000256" key="10">
    <source>
        <dbReference type="SAM" id="SignalP"/>
    </source>
</evidence>
<evidence type="ECO:0000256" key="6">
    <source>
        <dbReference type="ARBA" id="ARBA00023136"/>
    </source>
</evidence>
<dbReference type="InterPro" id="IPR036942">
    <property type="entry name" value="Beta-barrel_TonB_sf"/>
</dbReference>
<evidence type="ECO:0000256" key="5">
    <source>
        <dbReference type="ARBA" id="ARBA00023077"/>
    </source>
</evidence>
<dbReference type="InterPro" id="IPR008969">
    <property type="entry name" value="CarboxyPept-like_regulatory"/>
</dbReference>
<keyword evidence="3 8" id="KW-1134">Transmembrane beta strand</keyword>
<evidence type="ECO:0000256" key="8">
    <source>
        <dbReference type="PROSITE-ProRule" id="PRU01360"/>
    </source>
</evidence>
<keyword evidence="2 8" id="KW-0813">Transport</keyword>
<feature type="domain" description="TonB-dependent receptor plug" evidence="12">
    <location>
        <begin position="116"/>
        <end position="235"/>
    </location>
</feature>
<evidence type="ECO:0000313" key="14">
    <source>
        <dbReference type="Proteomes" id="UP000270291"/>
    </source>
</evidence>
<keyword evidence="7 8" id="KW-0998">Cell outer membrane</keyword>
<dbReference type="Gene3D" id="2.60.40.1120">
    <property type="entry name" value="Carboxypeptidase-like, regulatory domain"/>
    <property type="match status" value="1"/>
</dbReference>
<dbReference type="SUPFAM" id="SSF49464">
    <property type="entry name" value="Carboxypeptidase regulatory domain-like"/>
    <property type="match status" value="1"/>
</dbReference>
<keyword evidence="4 8" id="KW-0812">Transmembrane</keyword>
<evidence type="ECO:0000256" key="7">
    <source>
        <dbReference type="ARBA" id="ARBA00023237"/>
    </source>
</evidence>
<dbReference type="GO" id="GO:0009279">
    <property type="term" value="C:cell outer membrane"/>
    <property type="evidence" value="ECO:0007669"/>
    <property type="project" value="UniProtKB-SubCell"/>
</dbReference>
<dbReference type="InterPro" id="IPR000531">
    <property type="entry name" value="Beta-barrel_TonB"/>
</dbReference>
<feature type="domain" description="TonB-dependent receptor-like beta-barrel" evidence="11">
    <location>
        <begin position="424"/>
        <end position="858"/>
    </location>
</feature>
<gene>
    <name evidence="13" type="ORF">EI293_00670</name>
</gene>
<evidence type="ECO:0000256" key="4">
    <source>
        <dbReference type="ARBA" id="ARBA00022692"/>
    </source>
</evidence>
<keyword evidence="6 8" id="KW-0472">Membrane</keyword>
<dbReference type="Gene3D" id="2.40.170.20">
    <property type="entry name" value="TonB-dependent receptor, beta-barrel domain"/>
    <property type="match status" value="1"/>
</dbReference>
<dbReference type="Proteomes" id="UP000270291">
    <property type="component" value="Unassembled WGS sequence"/>
</dbReference>
<name>A0A3R9P056_9BACT</name>
<sequence length="1063" mass="114346">MKKLLLTTLPLVALVATQATAQTRSISGRVTDRTTGDGLPGVTVLVKGTTNGVSTNSDGTFTLTAPTSATTISISSVGYTSIELPITDGPINIGLAPDTKSLSEVVVTGYGGSQDVKDITGSVAQVKEEKLLLQPVQSVDQALQGRMAGVNANITGGTLGDRVAVRVRGANSISGSSEPLYVLDGVPLNTAPQGNVLSTRYNPLADINPNDIQSVDVLKDASAAAIYGSRAANGVIIITTKRGKSGQNRISINSFYGFQQAIRTPDLLNAADFQTISNEKANNSRFGSSNGVVNTTFPINIAQPVDVNGDGINDETDWIKEIFQDGTQQNYQVALSGGNEFASYYGSGDWNDQKGIIVNNRLRRGSGRLNLDLTPKKWLKSGVSLSYSKAFNQGINGETALAGATVSGYTAPPNVPAYNPDGSYYLNSVFNIGNGNNLLPNASYAPNAFNHIPAVLNLNKNENTSQRILGNGYLTVEPIKGLQLTTRYGVDYTTNFEEQYSDPRIAGLGRFALGPGQLGLVQDYNTDRTQFNWQNYANYSNTFAENHTVDVTAGVEYQETKVRQIYTVAGGFSDTKFQSIIDNVFTSQAPGGGGLAANGFQSYFGRANYTFSNKYYASFSLRRDASSVFGANNQSGIFPGGGIGWRISEEGFMENISVINDLKLRASYGSVGNSNGIGNYASRTLVGGGLYADLNGFTITQVGNPSLQWEKSTKLDIGFDASLLNNRVNVVFDYFNNDISDLLLLAPTLRTTGVPNTSISRNIGSMYNRGVELTLNTTNIQLENGFSWTSSINGSIIKNRVTSLSTPNDIIQANQRASVGRSLGVYFLPVWAGVNPDNGNAQFYDKDGNIKQYDAAWATPAGTGFSIGRWLDANGEPTTAINAGDFKYTKESGYPTFFGGFDNTFAFKGVELGVFLQYSGGNKVYNGYRQALLSSNFQNNINEIKDRWTAPGQNTDIPKQVLRDAQSNIASTRWLENGDFLRLRQLSLGYNLPSDIAKRIGLNNVRLYTLVQNVYTFTKYKGLDPEVNSNVNAANTGANVAYGVDGRSVPPTRSFTFGVNLGI</sequence>
<dbReference type="Pfam" id="PF13715">
    <property type="entry name" value="CarbopepD_reg_2"/>
    <property type="match status" value="1"/>
</dbReference>
<feature type="signal peptide" evidence="10">
    <location>
        <begin position="1"/>
        <end position="21"/>
    </location>
</feature>
<dbReference type="EMBL" id="RWIU01000001">
    <property type="protein sequence ID" value="RSK45718.1"/>
    <property type="molecule type" value="Genomic_DNA"/>
</dbReference>
<dbReference type="InterPro" id="IPR023997">
    <property type="entry name" value="TonB-dep_OMP_SusC/RagA_CS"/>
</dbReference>
<proteinExistence type="inferred from homology"/>
<evidence type="ECO:0000259" key="11">
    <source>
        <dbReference type="Pfam" id="PF00593"/>
    </source>
</evidence>
<feature type="chain" id="PRO_5018526531" evidence="10">
    <location>
        <begin position="22"/>
        <end position="1063"/>
    </location>
</feature>
<comment type="similarity">
    <text evidence="8 9">Belongs to the TonB-dependent receptor family.</text>
</comment>
<reference evidence="13 14" key="1">
    <citation type="submission" date="2018-12" db="EMBL/GenBank/DDBJ databases">
        <authorList>
            <person name="Feng G."/>
            <person name="Zhu H."/>
        </authorList>
    </citation>
    <scope>NUCLEOTIDE SEQUENCE [LARGE SCALE GENOMIC DNA]</scope>
    <source>
        <strain evidence="13 14">LMG 26000</strain>
    </source>
</reference>
<dbReference type="InterPro" id="IPR023996">
    <property type="entry name" value="TonB-dep_OMP_SusC/RagA"/>
</dbReference>
<evidence type="ECO:0000256" key="2">
    <source>
        <dbReference type="ARBA" id="ARBA00022448"/>
    </source>
</evidence>
<dbReference type="InterPro" id="IPR037066">
    <property type="entry name" value="Plug_dom_sf"/>
</dbReference>
<organism evidence="13 14">
    <name type="scientific">Hymenobacter perfusus</name>
    <dbReference type="NCBI Taxonomy" id="1236770"/>
    <lineage>
        <taxon>Bacteria</taxon>
        <taxon>Pseudomonadati</taxon>
        <taxon>Bacteroidota</taxon>
        <taxon>Cytophagia</taxon>
        <taxon>Cytophagales</taxon>
        <taxon>Hymenobacteraceae</taxon>
        <taxon>Hymenobacter</taxon>
    </lineage>
</organism>
<accession>A0A3R9P056</accession>
<dbReference type="InterPro" id="IPR039426">
    <property type="entry name" value="TonB-dep_rcpt-like"/>
</dbReference>
<comment type="subcellular location">
    <subcellularLocation>
        <location evidence="1 8">Cell outer membrane</location>
        <topology evidence="1 8">Multi-pass membrane protein</topology>
    </subcellularLocation>
</comment>
<evidence type="ECO:0000259" key="12">
    <source>
        <dbReference type="Pfam" id="PF07715"/>
    </source>
</evidence>
<dbReference type="OrthoDB" id="9768177at2"/>
<dbReference type="Pfam" id="PF00593">
    <property type="entry name" value="TonB_dep_Rec_b-barrel"/>
    <property type="match status" value="1"/>
</dbReference>